<gene>
    <name evidence="1" type="primary">62</name>
    <name evidence="1" type="ORF">SEA_GIUSEPPE_62</name>
</gene>
<dbReference type="Proteomes" id="UP000326349">
    <property type="component" value="Segment"/>
</dbReference>
<evidence type="ECO:0000313" key="1">
    <source>
        <dbReference type="EMBL" id="QFG14239.1"/>
    </source>
</evidence>
<sequence>MVGTSTARPPTTFSKGAIMADGRRCACGCIMVWSNENHTWLCIHCDLNIEPQEYAS</sequence>
<protein>
    <submittedName>
        <fullName evidence="1">Uncharacterized protein</fullName>
    </submittedName>
</protein>
<reference evidence="1 2" key="1">
    <citation type="submission" date="2019-07" db="EMBL/GenBank/DDBJ databases">
        <authorList>
            <person name="Manzi A.J."/>
            <person name="Mccarthy T.R."/>
            <person name="Somershoe M.S."/>
            <person name="Blackley J.R."/>
            <person name="Copes V.D."/>
            <person name="Givvines L.C."/>
            <person name="Majewski W.R."/>
            <person name="Marino M.C."/>
            <person name="Conrad P.V."/>
            <person name="Patil S.M."/>
            <person name="Vlahovic A.L."/>
            <person name="Varano A.M."/>
            <person name="Pivonka A.E."/>
            <person name="Fryczynski T.J."/>
            <person name="Dunn M.A."/>
            <person name="Binder E.C."/>
            <person name="Merlino C.O."/>
            <person name="Costello E."/>
            <person name="Lee-Soety J.Y."/>
            <person name="Washington J.M."/>
            <person name="Garlena R.A."/>
            <person name="Russell D.A."/>
            <person name="Pope W.H."/>
            <person name="Jacobs-Sera D."/>
            <person name="Hatfull G.F."/>
        </authorList>
    </citation>
    <scope>NUCLEOTIDE SEQUENCE [LARGE SCALE GENOMIC DNA]</scope>
</reference>
<name>A0A5J6TWC8_9CAUD</name>
<evidence type="ECO:0000313" key="2">
    <source>
        <dbReference type="Proteomes" id="UP000326349"/>
    </source>
</evidence>
<dbReference type="EMBL" id="MN234227">
    <property type="protein sequence ID" value="QFG14239.1"/>
    <property type="molecule type" value="Genomic_DNA"/>
</dbReference>
<organism evidence="1 2">
    <name type="scientific">Mycobacterium phage Giuseppe</name>
    <dbReference type="NCBI Taxonomy" id="2599864"/>
    <lineage>
        <taxon>Viruses</taxon>
        <taxon>Duplodnaviria</taxon>
        <taxon>Heunggongvirae</taxon>
        <taxon>Uroviricota</taxon>
        <taxon>Caudoviricetes</taxon>
        <taxon>Dclasvirinae</taxon>
        <taxon>Plotvirus</taxon>
        <taxon>Plotvirus plot</taxon>
    </lineage>
</organism>
<accession>A0A5J6TWC8</accession>
<proteinExistence type="predicted"/>